<evidence type="ECO:0000313" key="7">
    <source>
        <dbReference type="Proteomes" id="UP000078046"/>
    </source>
</evidence>
<evidence type="ECO:0000256" key="4">
    <source>
        <dbReference type="ARBA" id="ARBA00023136"/>
    </source>
</evidence>
<organism evidence="6 7">
    <name type="scientific">Intoshia linei</name>
    <dbReference type="NCBI Taxonomy" id="1819745"/>
    <lineage>
        <taxon>Eukaryota</taxon>
        <taxon>Metazoa</taxon>
        <taxon>Spiralia</taxon>
        <taxon>Lophotrochozoa</taxon>
        <taxon>Mesozoa</taxon>
        <taxon>Orthonectida</taxon>
        <taxon>Rhopaluridae</taxon>
        <taxon>Intoshia</taxon>
    </lineage>
</organism>
<dbReference type="PANTHER" id="PTHR12911">
    <property type="entry name" value="SAD1/UNC-84-LIKE PROTEIN-RELATED"/>
    <property type="match status" value="1"/>
</dbReference>
<proteinExistence type="predicted"/>
<accession>A0A177BAY9</accession>
<evidence type="ECO:0000313" key="6">
    <source>
        <dbReference type="EMBL" id="OAF71487.1"/>
    </source>
</evidence>
<keyword evidence="4" id="KW-0472">Membrane</keyword>
<reference evidence="6 7" key="1">
    <citation type="submission" date="2016-04" db="EMBL/GenBank/DDBJ databases">
        <title>The genome of Intoshia linei affirms orthonectids as highly simplified spiralians.</title>
        <authorList>
            <person name="Mikhailov K.V."/>
            <person name="Slusarev G.S."/>
            <person name="Nikitin M.A."/>
            <person name="Logacheva M.D."/>
            <person name="Penin A."/>
            <person name="Aleoshin V."/>
            <person name="Panchin Y.V."/>
        </authorList>
    </citation>
    <scope>NUCLEOTIDE SEQUENCE [LARGE SCALE GENOMIC DNA]</scope>
    <source>
        <strain evidence="6">Intl2013</strain>
        <tissue evidence="6">Whole animal</tissue>
    </source>
</reference>
<name>A0A177BAY9_9BILA</name>
<comment type="subcellular location">
    <subcellularLocation>
        <location evidence="1">Membrane</location>
    </subcellularLocation>
</comment>
<evidence type="ECO:0000256" key="3">
    <source>
        <dbReference type="ARBA" id="ARBA00022989"/>
    </source>
</evidence>
<keyword evidence="7" id="KW-1185">Reference proteome</keyword>
<dbReference type="InterPro" id="IPR012919">
    <property type="entry name" value="SUN_dom"/>
</dbReference>
<evidence type="ECO:0000256" key="2">
    <source>
        <dbReference type="ARBA" id="ARBA00022692"/>
    </source>
</evidence>
<dbReference type="GO" id="GO:0005635">
    <property type="term" value="C:nuclear envelope"/>
    <property type="evidence" value="ECO:0007669"/>
    <property type="project" value="TreeGrafter"/>
</dbReference>
<keyword evidence="3" id="KW-1133">Transmembrane helix</keyword>
<keyword evidence="2" id="KW-0812">Transmembrane</keyword>
<dbReference type="OrthoDB" id="342281at2759"/>
<feature type="domain" description="SUN" evidence="5">
    <location>
        <begin position="40"/>
        <end position="196"/>
    </location>
</feature>
<dbReference type="Gene3D" id="2.60.120.260">
    <property type="entry name" value="Galactose-binding domain-like"/>
    <property type="match status" value="1"/>
</dbReference>
<dbReference type="PROSITE" id="PS51469">
    <property type="entry name" value="SUN"/>
    <property type="match status" value="1"/>
</dbReference>
<dbReference type="AlphaFoldDB" id="A0A177BAY9"/>
<protein>
    <submittedName>
        <fullName evidence="6">SUN domain-containing protein 3</fullName>
    </submittedName>
</protein>
<sequence length="201" mass="23260">MLINKKMEQIKTNHYLKEITEITYEISEYSTICNNDVYINFKHDLGMPDYALKSRGGNIIDSSKSFCSKKPPSLILNNKVEPGNCWITVAKDAFVEISISEKVEVVSISIEHSSKLLVRQNNRTTAPKFGYVYSKLNYIDDYIKIGSFHYEINCSEIQLFPVYTPSMAQFIKIEFIENYGSHRMCIYRIRVHGNIENFVSL</sequence>
<comment type="caution">
    <text evidence="6">The sequence shown here is derived from an EMBL/GenBank/DDBJ whole genome shotgun (WGS) entry which is preliminary data.</text>
</comment>
<dbReference type="EMBL" id="LWCA01000048">
    <property type="protein sequence ID" value="OAF71487.1"/>
    <property type="molecule type" value="Genomic_DNA"/>
</dbReference>
<dbReference type="GO" id="GO:0043495">
    <property type="term" value="F:protein-membrane adaptor activity"/>
    <property type="evidence" value="ECO:0007669"/>
    <property type="project" value="TreeGrafter"/>
</dbReference>
<gene>
    <name evidence="6" type="ORF">A3Q56_00752</name>
</gene>
<dbReference type="PANTHER" id="PTHR12911:SF8">
    <property type="entry name" value="KLAROID PROTEIN-RELATED"/>
    <property type="match status" value="1"/>
</dbReference>
<dbReference type="InterPro" id="IPR045119">
    <property type="entry name" value="SUN1-5"/>
</dbReference>
<dbReference type="Pfam" id="PF07738">
    <property type="entry name" value="Sad1_UNC"/>
    <property type="match status" value="1"/>
</dbReference>
<dbReference type="GO" id="GO:0016020">
    <property type="term" value="C:membrane"/>
    <property type="evidence" value="ECO:0007669"/>
    <property type="project" value="UniProtKB-SubCell"/>
</dbReference>
<dbReference type="Proteomes" id="UP000078046">
    <property type="component" value="Unassembled WGS sequence"/>
</dbReference>
<evidence type="ECO:0000256" key="1">
    <source>
        <dbReference type="ARBA" id="ARBA00004370"/>
    </source>
</evidence>
<evidence type="ECO:0000259" key="5">
    <source>
        <dbReference type="PROSITE" id="PS51469"/>
    </source>
</evidence>